<organism evidence="2 3">
    <name type="scientific">Anaerococcus prevotii (strain ATCC 9321 / DSM 20548 / JCM 6508 / NCTC 11806 / PC1)</name>
    <name type="common">Peptostreptococcus prevotii</name>
    <name type="synonym">Peptococcus prevotii</name>
    <dbReference type="NCBI Taxonomy" id="525919"/>
    <lineage>
        <taxon>Bacteria</taxon>
        <taxon>Bacillati</taxon>
        <taxon>Bacillota</taxon>
        <taxon>Tissierellia</taxon>
        <taxon>Tissierellales</taxon>
        <taxon>Peptoniphilaceae</taxon>
        <taxon>Anaerococcus</taxon>
    </lineage>
</organism>
<protein>
    <recommendedName>
        <fullName evidence="1">CpXC domain-containing protein</fullName>
    </recommendedName>
</protein>
<dbReference type="HOGENOM" id="CLU_109345_1_0_9"/>
<feature type="domain" description="CpXC" evidence="1">
    <location>
        <begin position="11"/>
        <end position="135"/>
    </location>
</feature>
<reference evidence="2 3" key="1">
    <citation type="journal article" date="2009" name="Stand. Genomic Sci.">
        <title>Complete genome sequence of Anaerococcus prevotii type strain (PC1).</title>
        <authorList>
            <person name="Labutti K."/>
            <person name="Pukall R."/>
            <person name="Steenblock K."/>
            <person name="Glavina Del Rio T."/>
            <person name="Tice H."/>
            <person name="Copeland A."/>
            <person name="Cheng J.F."/>
            <person name="Lucas S."/>
            <person name="Chen F."/>
            <person name="Nolan M."/>
            <person name="Bruce D."/>
            <person name="Goodwin L."/>
            <person name="Pitluck S."/>
            <person name="Ivanova N."/>
            <person name="Mavromatis K."/>
            <person name="Ovchinnikova G."/>
            <person name="Pati A."/>
            <person name="Chen A."/>
            <person name="Palaniappan K."/>
            <person name="Land M."/>
            <person name="Hauser L."/>
            <person name="Chang Y.J."/>
            <person name="Jeffries C.D."/>
            <person name="Chain P."/>
            <person name="Saunders E."/>
            <person name="Brettin T."/>
            <person name="Detter J.C."/>
            <person name="Han C."/>
            <person name="Goker M."/>
            <person name="Bristow J."/>
            <person name="Eisen J.A."/>
            <person name="Markowitz V."/>
            <person name="Hugenholtz P."/>
            <person name="Kyrpides N.C."/>
            <person name="Klenk H.P."/>
            <person name="Lapidus A."/>
        </authorList>
    </citation>
    <scope>NUCLEOTIDE SEQUENCE [LARGE SCALE GENOMIC DNA]</scope>
    <source>
        <strain evidence="3">ATCC 9321 / DSM 20548 / JCM 6508 / NCTC 11806 / PC1</strain>
    </source>
</reference>
<dbReference type="KEGG" id="apr:Apre_0314"/>
<evidence type="ECO:0000313" key="2">
    <source>
        <dbReference type="EMBL" id="ACV28365.1"/>
    </source>
</evidence>
<dbReference type="AlphaFoldDB" id="C7RFV4"/>
<dbReference type="Pfam" id="PF14353">
    <property type="entry name" value="CpXC"/>
    <property type="match status" value="1"/>
</dbReference>
<name>C7RFV4_ANAPD</name>
<dbReference type="OrthoDB" id="9784124at2"/>
<sequence length="212" mass="24807">MKERLKEFHMTCPECGHGFDGEFNTAVFEDSIEREKILDGTFAQATCPECGHEFVLNYRFVYTDDSLKFMIINDPNFVDVKNRIALRSSFKLLDAVRRNEAEKFEVILTTDINDLREKIILMEAGLSLRAVELMKYILLESDDLSLSHDQVASFRYGLDESFDIITRGGDSMKLPFLREIYEKIYDQYSPYFEEKAEVIDRAWAFDFLKKIK</sequence>
<evidence type="ECO:0000313" key="3">
    <source>
        <dbReference type="Proteomes" id="UP000002294"/>
    </source>
</evidence>
<keyword evidence="3" id="KW-1185">Reference proteome</keyword>
<dbReference type="Proteomes" id="UP000002294">
    <property type="component" value="Chromosome"/>
</dbReference>
<proteinExistence type="predicted"/>
<dbReference type="STRING" id="525919.Apre_0314"/>
<evidence type="ECO:0000259" key="1">
    <source>
        <dbReference type="Pfam" id="PF14353"/>
    </source>
</evidence>
<dbReference type="eggNOG" id="COG0637">
    <property type="taxonomic scope" value="Bacteria"/>
</dbReference>
<accession>C7RFV4</accession>
<dbReference type="InterPro" id="IPR025682">
    <property type="entry name" value="CpXC_dom"/>
</dbReference>
<dbReference type="EMBL" id="CP001708">
    <property type="protein sequence ID" value="ACV28365.1"/>
    <property type="molecule type" value="Genomic_DNA"/>
</dbReference>
<dbReference type="RefSeq" id="WP_015777278.1">
    <property type="nucleotide sequence ID" value="NC_013171.1"/>
</dbReference>
<gene>
    <name evidence="2" type="ordered locus">Apre_0314</name>
</gene>